<dbReference type="InterPro" id="IPR005135">
    <property type="entry name" value="Endo/exonuclease/phosphatase"/>
</dbReference>
<dbReference type="InterPro" id="IPR036691">
    <property type="entry name" value="Endo/exonu/phosph_ase_sf"/>
</dbReference>
<dbReference type="OrthoDB" id="9803914at2"/>
<dbReference type="Proteomes" id="UP000184447">
    <property type="component" value="Unassembled WGS sequence"/>
</dbReference>
<gene>
    <name evidence="9" type="ORF">SAMN02745207_01033</name>
</gene>
<feature type="domain" description="Endonuclease/exonuclease/phosphatase" evidence="8">
    <location>
        <begin position="5"/>
        <end position="245"/>
    </location>
</feature>
<dbReference type="PANTHER" id="PTHR22748:SF6">
    <property type="entry name" value="DNA-(APURINIC OR APYRIMIDINIC SITE) ENDONUCLEASE"/>
    <property type="match status" value="1"/>
</dbReference>
<evidence type="ECO:0000256" key="1">
    <source>
        <dbReference type="ARBA" id="ARBA00007092"/>
    </source>
</evidence>
<evidence type="ECO:0000313" key="10">
    <source>
        <dbReference type="Proteomes" id="UP000184447"/>
    </source>
</evidence>
<evidence type="ECO:0000256" key="3">
    <source>
        <dbReference type="ARBA" id="ARBA00022801"/>
    </source>
</evidence>
<feature type="binding site" evidence="6">
    <location>
        <position position="35"/>
    </location>
    <ligand>
        <name>Mg(2+)</name>
        <dbReference type="ChEBI" id="CHEBI:18420"/>
        <label>1</label>
    </ligand>
</feature>
<dbReference type="RefSeq" id="WP_073337359.1">
    <property type="nucleotide sequence ID" value="NZ_FQXM01000004.1"/>
</dbReference>
<dbReference type="GO" id="GO:0008311">
    <property type="term" value="F:double-stranded DNA 3'-5' DNA exonuclease activity"/>
    <property type="evidence" value="ECO:0007669"/>
    <property type="project" value="TreeGrafter"/>
</dbReference>
<comment type="similarity">
    <text evidence="1">Belongs to the DNA repair enzymes AP/ExoA family.</text>
</comment>
<dbReference type="NCBIfam" id="TIGR00633">
    <property type="entry name" value="xth"/>
    <property type="match status" value="1"/>
</dbReference>
<evidence type="ECO:0000256" key="5">
    <source>
        <dbReference type="PIRSR" id="PIRSR604808-1"/>
    </source>
</evidence>
<feature type="site" description="Important for catalytic activity" evidence="7">
    <location>
        <position position="219"/>
    </location>
</feature>
<feature type="binding site" evidence="6">
    <location>
        <position position="244"/>
    </location>
    <ligand>
        <name>Mg(2+)</name>
        <dbReference type="ChEBI" id="CHEBI:18420"/>
        <label>1</label>
    </ligand>
</feature>
<dbReference type="InterPro" id="IPR020847">
    <property type="entry name" value="AP_endonuclease_F1_BS"/>
</dbReference>
<accession>A0A1M5SNC4</accession>
<reference evidence="9 10" key="1">
    <citation type="submission" date="2016-11" db="EMBL/GenBank/DDBJ databases">
        <authorList>
            <person name="Jaros S."/>
            <person name="Januszkiewicz K."/>
            <person name="Wedrychowicz H."/>
        </authorList>
    </citation>
    <scope>NUCLEOTIDE SEQUENCE [LARGE SCALE GENOMIC DNA]</scope>
    <source>
        <strain evidence="9 10">DSM 8605</strain>
    </source>
</reference>
<feature type="active site" evidence="5">
    <location>
        <position position="108"/>
    </location>
</feature>
<dbReference type="AlphaFoldDB" id="A0A1M5SNC4"/>
<feature type="active site" description="Proton donor/acceptor" evidence="5">
    <location>
        <position position="148"/>
    </location>
</feature>
<evidence type="ECO:0000256" key="6">
    <source>
        <dbReference type="PIRSR" id="PIRSR604808-2"/>
    </source>
</evidence>
<dbReference type="InterPro" id="IPR004808">
    <property type="entry name" value="AP_endonuc_1"/>
</dbReference>
<keyword evidence="3" id="KW-0378">Hydrolase</keyword>
<dbReference type="FunFam" id="3.60.10.10:FF:000026">
    <property type="entry name" value="Exodeoxyribonuclease III"/>
    <property type="match status" value="1"/>
</dbReference>
<sequence>MKIYSWNVNGLRAADGKGFYEWLKEESPDILGIQETKLQKEQLTDKMINAEGYYSYFSFAEKKGYSGVGVYTKIKPISVSHGIGIQEFDSEGRILVLEFEEFTLLNIYFPNGQMSDERLQYKLNFYKALFEYCDDLKNQGIKLLIFGDYNTAHNEIDLKHPKPNSKRSGFLSIEREWMDDIISKGYLDTFRYLHPETVEYSWWSYRFKARENNAGWRIDYHFISENLKENLKDAYILGDVLGSDHCPVVVDLEI</sequence>
<dbReference type="Gene3D" id="3.60.10.10">
    <property type="entry name" value="Endonuclease/exonuclease/phosphatase"/>
    <property type="match status" value="1"/>
</dbReference>
<dbReference type="SUPFAM" id="SSF56219">
    <property type="entry name" value="DNase I-like"/>
    <property type="match status" value="1"/>
</dbReference>
<keyword evidence="6" id="KW-0464">Manganese</keyword>
<feature type="binding site" evidence="6">
    <location>
        <position position="245"/>
    </location>
    <ligand>
        <name>Mg(2+)</name>
        <dbReference type="ChEBI" id="CHEBI:18420"/>
        <label>1</label>
    </ligand>
</feature>
<comment type="cofactor">
    <cofactor evidence="6">
        <name>Mg(2+)</name>
        <dbReference type="ChEBI" id="CHEBI:18420"/>
    </cofactor>
    <cofactor evidence="6">
        <name>Mn(2+)</name>
        <dbReference type="ChEBI" id="CHEBI:29035"/>
    </cofactor>
    <text evidence="6">Probably binds two magnesium or manganese ions per subunit.</text>
</comment>
<keyword evidence="2 6" id="KW-0479">Metal-binding</keyword>
<evidence type="ECO:0000256" key="4">
    <source>
        <dbReference type="ARBA" id="ARBA00022842"/>
    </source>
</evidence>
<name>A0A1M5SNC4_9CLOT</name>
<dbReference type="GO" id="GO:0046872">
    <property type="term" value="F:metal ion binding"/>
    <property type="evidence" value="ECO:0007669"/>
    <property type="project" value="UniProtKB-KW"/>
</dbReference>
<evidence type="ECO:0000259" key="8">
    <source>
        <dbReference type="Pfam" id="PF03372"/>
    </source>
</evidence>
<dbReference type="PANTHER" id="PTHR22748">
    <property type="entry name" value="AP ENDONUCLEASE"/>
    <property type="match status" value="1"/>
</dbReference>
<dbReference type="GO" id="GO:0003906">
    <property type="term" value="F:DNA-(apurinic or apyrimidinic site) endonuclease activity"/>
    <property type="evidence" value="ECO:0007669"/>
    <property type="project" value="TreeGrafter"/>
</dbReference>
<feature type="binding site" evidence="6">
    <location>
        <position position="7"/>
    </location>
    <ligand>
        <name>Mg(2+)</name>
        <dbReference type="ChEBI" id="CHEBI:18420"/>
        <label>1</label>
    </ligand>
</feature>
<evidence type="ECO:0000256" key="2">
    <source>
        <dbReference type="ARBA" id="ARBA00022723"/>
    </source>
</evidence>
<keyword evidence="4 6" id="KW-0460">Magnesium</keyword>
<feature type="binding site" evidence="6">
    <location>
        <position position="148"/>
    </location>
    <ligand>
        <name>Mg(2+)</name>
        <dbReference type="ChEBI" id="CHEBI:18420"/>
        <label>1</label>
    </ligand>
</feature>
<dbReference type="PROSITE" id="PS00726">
    <property type="entry name" value="AP_NUCLEASE_F1_1"/>
    <property type="match status" value="1"/>
</dbReference>
<dbReference type="PROSITE" id="PS51435">
    <property type="entry name" value="AP_NUCLEASE_F1_4"/>
    <property type="match status" value="1"/>
</dbReference>
<feature type="site" description="Interaction with DNA substrate" evidence="7">
    <location>
        <position position="245"/>
    </location>
</feature>
<evidence type="ECO:0000313" key="9">
    <source>
        <dbReference type="EMBL" id="SHH39974.1"/>
    </source>
</evidence>
<feature type="site" description="Transition state stabilizer" evidence="7">
    <location>
        <position position="150"/>
    </location>
</feature>
<feature type="binding site" evidence="6">
    <location>
        <position position="150"/>
    </location>
    <ligand>
        <name>Mg(2+)</name>
        <dbReference type="ChEBI" id="CHEBI:18420"/>
        <label>1</label>
    </ligand>
</feature>
<dbReference type="STRING" id="1121316.SAMN02745207_01033"/>
<dbReference type="GO" id="GO:0006284">
    <property type="term" value="P:base-excision repair"/>
    <property type="evidence" value="ECO:0007669"/>
    <property type="project" value="TreeGrafter"/>
</dbReference>
<dbReference type="EMBL" id="FQXM01000004">
    <property type="protein sequence ID" value="SHH39974.1"/>
    <property type="molecule type" value="Genomic_DNA"/>
</dbReference>
<keyword evidence="10" id="KW-1185">Reference proteome</keyword>
<dbReference type="GO" id="GO:0008081">
    <property type="term" value="F:phosphoric diester hydrolase activity"/>
    <property type="evidence" value="ECO:0007669"/>
    <property type="project" value="TreeGrafter"/>
</dbReference>
<organism evidence="9 10">
    <name type="scientific">Clostridium grantii DSM 8605</name>
    <dbReference type="NCBI Taxonomy" id="1121316"/>
    <lineage>
        <taxon>Bacteria</taxon>
        <taxon>Bacillati</taxon>
        <taxon>Bacillota</taxon>
        <taxon>Clostridia</taxon>
        <taxon>Eubacteriales</taxon>
        <taxon>Clostridiaceae</taxon>
        <taxon>Clostridium</taxon>
    </lineage>
</organism>
<evidence type="ECO:0000256" key="7">
    <source>
        <dbReference type="PIRSR" id="PIRSR604808-3"/>
    </source>
</evidence>
<dbReference type="NCBIfam" id="TIGR00195">
    <property type="entry name" value="exoDNase_III"/>
    <property type="match status" value="1"/>
</dbReference>
<dbReference type="GO" id="GO:0003677">
    <property type="term" value="F:DNA binding"/>
    <property type="evidence" value="ECO:0007669"/>
    <property type="project" value="InterPro"/>
</dbReference>
<dbReference type="Pfam" id="PF03372">
    <property type="entry name" value="Exo_endo_phos"/>
    <property type="match status" value="1"/>
</dbReference>
<proteinExistence type="inferred from homology"/>
<feature type="active site" description="Proton acceptor" evidence="5">
    <location>
        <position position="245"/>
    </location>
</feature>
<protein>
    <submittedName>
        <fullName evidence="9">Exodeoxyribonuclease-3</fullName>
    </submittedName>
</protein>